<evidence type="ECO:0000313" key="1">
    <source>
        <dbReference type="EMBL" id="KAL1879758.1"/>
    </source>
</evidence>
<protein>
    <recommendedName>
        <fullName evidence="3">BZIP domain-containing protein</fullName>
    </recommendedName>
</protein>
<accession>A0ABR3XUS2</accession>
<dbReference type="Proteomes" id="UP001583177">
    <property type="component" value="Unassembled WGS sequence"/>
</dbReference>
<dbReference type="EMBL" id="JAWRVE010000009">
    <property type="protein sequence ID" value="KAL1879758.1"/>
    <property type="molecule type" value="Genomic_DNA"/>
</dbReference>
<evidence type="ECO:0008006" key="3">
    <source>
        <dbReference type="Google" id="ProtNLM"/>
    </source>
</evidence>
<gene>
    <name evidence="1" type="ORF">Daus18300_001595</name>
</gene>
<evidence type="ECO:0000313" key="2">
    <source>
        <dbReference type="Proteomes" id="UP001583177"/>
    </source>
</evidence>
<proteinExistence type="predicted"/>
<comment type="caution">
    <text evidence="1">The sequence shown here is derived from an EMBL/GenBank/DDBJ whole genome shotgun (WGS) entry which is preliminary data.</text>
</comment>
<organism evidence="1 2">
    <name type="scientific">Diaporthe australafricana</name>
    <dbReference type="NCBI Taxonomy" id="127596"/>
    <lineage>
        <taxon>Eukaryota</taxon>
        <taxon>Fungi</taxon>
        <taxon>Dikarya</taxon>
        <taxon>Ascomycota</taxon>
        <taxon>Pezizomycotina</taxon>
        <taxon>Sordariomycetes</taxon>
        <taxon>Sordariomycetidae</taxon>
        <taxon>Diaporthales</taxon>
        <taxon>Diaporthaceae</taxon>
        <taxon>Diaporthe</taxon>
    </lineage>
</organism>
<sequence length="310" mass="34476">MSFRKAPPDRHGQAGYNPTLGSLVQQMGDLGLQPVRNNYTLQQAISNFCPAATRNFRSMSFDSQPMVGMSNERSYLVENLRRQHQRGERLSHALHNVETRLASAGSKGEARKLRKEAGLLKSKVTECRKQEQLITMRLNDLQNEDLKNFYQAQQTGLLPYSYPPAHPWGQMPISPMTPLTPISPLTPLPNGIYHPAPIPPNPLDSPFIFSPTYSVITPVEPCEQEFQFAGNGQVVSACVPERSDGGSPAKLEDVRRHSVLADPVRRWSLADAFSPSPKDKRMSMPGLKTIWRVHDLKGDVDIAGVPDTTV</sequence>
<reference evidence="1 2" key="1">
    <citation type="journal article" date="2024" name="IMA Fungus">
        <title>IMA Genome - F19 : A genome assembly and annotation guide to empower mycologists, including annotated draft genome sequences of Ceratocystis pirilliformis, Diaporthe australafricana, Fusarium ophioides, Paecilomyces lecythidis, and Sporothrix stenoceras.</title>
        <authorList>
            <person name="Aylward J."/>
            <person name="Wilson A.M."/>
            <person name="Visagie C.M."/>
            <person name="Spraker J."/>
            <person name="Barnes I."/>
            <person name="Buitendag C."/>
            <person name="Ceriani C."/>
            <person name="Del Mar Angel L."/>
            <person name="du Plessis D."/>
            <person name="Fuchs T."/>
            <person name="Gasser K."/>
            <person name="Kramer D."/>
            <person name="Li W."/>
            <person name="Munsamy K."/>
            <person name="Piso A."/>
            <person name="Price J.L."/>
            <person name="Sonnekus B."/>
            <person name="Thomas C."/>
            <person name="van der Nest A."/>
            <person name="van Dijk A."/>
            <person name="van Heerden A."/>
            <person name="van Vuuren N."/>
            <person name="Yilmaz N."/>
            <person name="Duong T.A."/>
            <person name="van der Merwe N.A."/>
            <person name="Wingfield M.J."/>
            <person name="Wingfield B.D."/>
        </authorList>
    </citation>
    <scope>NUCLEOTIDE SEQUENCE [LARGE SCALE GENOMIC DNA]</scope>
    <source>
        <strain evidence="1 2">CMW 18300</strain>
    </source>
</reference>
<keyword evidence="2" id="KW-1185">Reference proteome</keyword>
<name>A0ABR3XUS2_9PEZI</name>